<evidence type="ECO:0000313" key="5">
    <source>
        <dbReference type="Proteomes" id="UP000377798"/>
    </source>
</evidence>
<dbReference type="GO" id="GO:0016020">
    <property type="term" value="C:membrane"/>
    <property type="evidence" value="ECO:0007669"/>
    <property type="project" value="InterPro"/>
</dbReference>
<dbReference type="PANTHER" id="PTHR34220">
    <property type="entry name" value="SENSOR HISTIDINE KINASE YPDA"/>
    <property type="match status" value="1"/>
</dbReference>
<reference evidence="4 5" key="1">
    <citation type="submission" date="2019-02" db="EMBL/GenBank/DDBJ databases">
        <authorList>
            <consortium name="Pathogen Informatics"/>
        </authorList>
    </citation>
    <scope>NUCLEOTIDE SEQUENCE [LARGE SCALE GENOMIC DNA]</scope>
    <source>
        <strain evidence="4 5">3012STDY7089603</strain>
    </source>
</reference>
<feature type="transmembrane region" description="Helical" evidence="1">
    <location>
        <begin position="130"/>
        <end position="151"/>
    </location>
</feature>
<accession>A0A8H2QSG7</accession>
<evidence type="ECO:0000259" key="3">
    <source>
        <dbReference type="Pfam" id="PF06580"/>
    </source>
</evidence>
<keyword evidence="1" id="KW-1133">Transmembrane helix</keyword>
<comment type="caution">
    <text evidence="4">The sequence shown here is derived from an EMBL/GenBank/DDBJ whole genome shotgun (WGS) entry which is preliminary data.</text>
</comment>
<keyword evidence="5" id="KW-1185">Reference proteome</keyword>
<feature type="transmembrane region" description="Helical" evidence="1">
    <location>
        <begin position="37"/>
        <end position="57"/>
    </location>
</feature>
<evidence type="ECO:0000256" key="1">
    <source>
        <dbReference type="SAM" id="Phobius"/>
    </source>
</evidence>
<proteinExistence type="predicted"/>
<evidence type="ECO:0000259" key="2">
    <source>
        <dbReference type="Pfam" id="PF02518"/>
    </source>
</evidence>
<protein>
    <submittedName>
        <fullName evidence="4">Inner membrane protein ypdA</fullName>
    </submittedName>
</protein>
<dbReference type="AlphaFoldDB" id="A0A8H2QSG7"/>
<feature type="transmembrane region" description="Helical" evidence="1">
    <location>
        <begin position="63"/>
        <end position="79"/>
    </location>
</feature>
<dbReference type="Gene3D" id="3.30.565.10">
    <property type="entry name" value="Histidine kinase-like ATPase, C-terminal domain"/>
    <property type="match status" value="1"/>
</dbReference>
<dbReference type="Pfam" id="PF02518">
    <property type="entry name" value="HATPase_c"/>
    <property type="match status" value="1"/>
</dbReference>
<dbReference type="InterPro" id="IPR003594">
    <property type="entry name" value="HATPase_dom"/>
</dbReference>
<sequence>MNPIQNYLVENFIFLIIVFSTYFVVSVKSSVDRDIKVRMTINMTLLLLISINAFYLGYLNDRGISSGAWVLASFFFYALRPLPMVAMIRMVDKKKAANYIPAGLNALVYLTCFSQRLQGALGMSQNLADFLAQYTCTITEWVYWIIFLFVLNMKLYKVSNKNPLGAFCFISVLMTANILDSAGIRPGILVKTYAISFLLYYLMIHVYISQQVNREKDIKLREQRLSMMLSQIQPHFLYNTLNTITALCRTNPKLAEETTVKFSKYLRENMYGVDSREVHPFSQELDHIKIYLDIEKLRFGSRLNIVYDIQSTDFDVPVLTLQPIVENAVKHGICKRLEGGTVEIKSQKIGRDHIITIIDDGEGFDPERVHLDGKKHIGIANAYERLKNTAKAQMDIESMPGFGTKVRILIPGEREKIQRLEGERREIHSIGR</sequence>
<keyword evidence="1" id="KW-0812">Transmembrane</keyword>
<gene>
    <name evidence="4" type="primary">ypdA</name>
    <name evidence="4" type="ORF">NCTC13150_00373</name>
</gene>
<name>A0A8H2QSG7_9FIRM</name>
<dbReference type="Proteomes" id="UP000377798">
    <property type="component" value="Unassembled WGS sequence"/>
</dbReference>
<dbReference type="PANTHER" id="PTHR34220:SF7">
    <property type="entry name" value="SENSOR HISTIDINE KINASE YPDA"/>
    <property type="match status" value="1"/>
</dbReference>
<dbReference type="RefSeq" id="WP_131748304.1">
    <property type="nucleotide sequence ID" value="NZ_CAACYI010000001.1"/>
</dbReference>
<dbReference type="InterPro" id="IPR010559">
    <property type="entry name" value="Sig_transdc_His_kin_internal"/>
</dbReference>
<evidence type="ECO:0000313" key="4">
    <source>
        <dbReference type="EMBL" id="VFB15865.1"/>
    </source>
</evidence>
<dbReference type="GO" id="GO:0000155">
    <property type="term" value="F:phosphorelay sensor kinase activity"/>
    <property type="evidence" value="ECO:0007669"/>
    <property type="project" value="InterPro"/>
</dbReference>
<feature type="transmembrane region" description="Helical" evidence="1">
    <location>
        <begin position="163"/>
        <end position="182"/>
    </location>
</feature>
<feature type="domain" description="Signal transduction histidine kinase internal region" evidence="3">
    <location>
        <begin position="224"/>
        <end position="303"/>
    </location>
</feature>
<dbReference type="InterPro" id="IPR050640">
    <property type="entry name" value="Bact_2-comp_sensor_kinase"/>
</dbReference>
<dbReference type="Pfam" id="PF06580">
    <property type="entry name" value="His_kinase"/>
    <property type="match status" value="1"/>
</dbReference>
<dbReference type="SUPFAM" id="SSF55874">
    <property type="entry name" value="ATPase domain of HSP90 chaperone/DNA topoisomerase II/histidine kinase"/>
    <property type="match status" value="1"/>
</dbReference>
<keyword evidence="1" id="KW-0472">Membrane</keyword>
<organism evidence="4 5">
    <name type="scientific">Urinicoccus massiliensis</name>
    <dbReference type="NCBI Taxonomy" id="1723382"/>
    <lineage>
        <taxon>Bacteria</taxon>
        <taxon>Bacillati</taxon>
        <taxon>Bacillota</taxon>
        <taxon>Tissierellia</taxon>
        <taxon>Tissierellales</taxon>
        <taxon>Peptoniphilaceae</taxon>
        <taxon>Urinicoccus</taxon>
    </lineage>
</organism>
<dbReference type="InterPro" id="IPR036890">
    <property type="entry name" value="HATPase_C_sf"/>
</dbReference>
<feature type="transmembrane region" description="Helical" evidence="1">
    <location>
        <begin position="6"/>
        <end position="25"/>
    </location>
</feature>
<feature type="domain" description="Histidine kinase/HSP90-like ATPase" evidence="2">
    <location>
        <begin position="320"/>
        <end position="412"/>
    </location>
</feature>
<dbReference type="EMBL" id="CAACYI010000001">
    <property type="protein sequence ID" value="VFB15865.1"/>
    <property type="molecule type" value="Genomic_DNA"/>
</dbReference>
<feature type="transmembrane region" description="Helical" evidence="1">
    <location>
        <begin position="188"/>
        <end position="208"/>
    </location>
</feature>